<evidence type="ECO:0000256" key="6">
    <source>
        <dbReference type="ARBA" id="ARBA00022729"/>
    </source>
</evidence>
<accession>A0A2H4YPN3</accession>
<dbReference type="Gene3D" id="2.60.40.2610">
    <property type="entry name" value="Outer membrane usher protein FimD, plug domain"/>
    <property type="match status" value="1"/>
</dbReference>
<comment type="similarity">
    <text evidence="2">Belongs to the fimbrial export usher family.</text>
</comment>
<evidence type="ECO:0000313" key="11">
    <source>
        <dbReference type="EMBL" id="AUF34816.1"/>
    </source>
</evidence>
<dbReference type="Pfam" id="PF13954">
    <property type="entry name" value="PapC_N"/>
    <property type="match status" value="1"/>
</dbReference>
<dbReference type="Pfam" id="PF00577">
    <property type="entry name" value="Usher"/>
    <property type="match status" value="1"/>
</dbReference>
<evidence type="ECO:0000256" key="7">
    <source>
        <dbReference type="ARBA" id="ARBA00023136"/>
    </source>
</evidence>
<dbReference type="RefSeq" id="WP_168445492.1">
    <property type="nucleotide sequence ID" value="NZ_CP025255.1"/>
</dbReference>
<evidence type="ECO:0000256" key="8">
    <source>
        <dbReference type="ARBA" id="ARBA00023237"/>
    </source>
</evidence>
<evidence type="ECO:0000256" key="3">
    <source>
        <dbReference type="ARBA" id="ARBA00022448"/>
    </source>
</evidence>
<keyword evidence="4" id="KW-1134">Transmembrane beta strand</keyword>
<dbReference type="GO" id="GO:0009279">
    <property type="term" value="C:cell outer membrane"/>
    <property type="evidence" value="ECO:0007669"/>
    <property type="project" value="UniProtKB-SubCell"/>
</dbReference>
<evidence type="ECO:0000256" key="2">
    <source>
        <dbReference type="ARBA" id="ARBA00008064"/>
    </source>
</evidence>
<sequence>MKTKINPIAYMLIMAGFSYNNELLAKKSDYIFDSAYVNGSDVTRFNDGQQLPGKYLVTVSVNEQRKKLGSYKVNFEYRGETLTPVLNKEKLALFGINPDKLKLTLSGDGNEIDFDRSDVKFNFSFYGMNLTLYVPSKALVNKTSELAHESQWDDGINAFILNYDAKAWHRDVNYDSPDNESYYLSLNPGMNVGSWRVRHSGIWRKGYDGESSYQKSYTYAERDIRALKSKILIGESSTGSDIFGSVPFNGVKLASSDDMVPYYDRAFVPAIRGIANSVAQVEVRQNGYLIYSTEVPAGTFELTDVPAAQGETLDVTVREDNGAEQHFSVPYNTPAISLKEGRLKYELTGGTYRPYSRSAKDDSFGQATLIYGFNDTLTGYTGLQVSEKYQSGAAGLGFNLYDYGAVSVDGIYSKNRYSENKTGSAFRVRYNKLIDTTNTSFALASYQYASRSYSTFDDAMEPGQSYSSGKRKNDFSISIRQELSDYGNLNLSYSKTTFWDKKDESYANLNYDSSLFGYVGFSLGWSRVLEAYRNTREDIYSATFSIPLSRFTGRKLNANMRYQIINERDNSVSNSLSLNGNAYENRLSWNISQGTNSRNHNNNRTSANASFKNSFGTVNGMYNYSPVSTQFGGGMNGSVILHEHGLTFGQPVYNSAALVDTNGESGIKITNKSGVQTDNNGYAVVTPLNTYRMNDISIKQARLQSKSDFKQTVTSVVPTSKALVYAGFNSVTGEKGLFKLKDKNDKPLPFGAIVSVIDQDNAGVIGDEGQVYLSGLKESGVIKVRWGSGVNQTCNIPYTLGNKNSAGLYVSTFRCQ</sequence>
<dbReference type="PANTHER" id="PTHR30451:SF9">
    <property type="entry name" value="F1 CAPSULE-ANCHORING PROTEIN"/>
    <property type="match status" value="1"/>
</dbReference>
<reference evidence="11" key="2">
    <citation type="submission" date="2017-12" db="EMBL/GenBank/DDBJ databases">
        <authorList>
            <person name="Hurst M.R.H."/>
        </authorList>
    </citation>
    <scope>NUCLEOTIDE SEQUENCE</scope>
    <source>
        <strain evidence="11">CDC 2010K-2159</strain>
        <plasmid evidence="11">pSNE1-2010K-2159</plasmid>
    </source>
</reference>
<dbReference type="AlphaFoldDB" id="A0A2H4YPN3"/>
<evidence type="ECO:0000259" key="9">
    <source>
        <dbReference type="Pfam" id="PF13953"/>
    </source>
</evidence>
<evidence type="ECO:0000256" key="1">
    <source>
        <dbReference type="ARBA" id="ARBA00004571"/>
    </source>
</evidence>
<evidence type="ECO:0000259" key="10">
    <source>
        <dbReference type="Pfam" id="PF13954"/>
    </source>
</evidence>
<geneLocation type="plasmid" evidence="11">
    <name>pSNE1-2010K-2159</name>
</geneLocation>
<proteinExistence type="inferred from homology"/>
<dbReference type="InterPro" id="IPR025885">
    <property type="entry name" value="PapC_N"/>
</dbReference>
<keyword evidence="6" id="KW-0732">Signal</keyword>
<evidence type="ECO:0000256" key="5">
    <source>
        <dbReference type="ARBA" id="ARBA00022692"/>
    </source>
</evidence>
<name>A0A2H4YPN3_SALNE</name>
<dbReference type="InterPro" id="IPR000015">
    <property type="entry name" value="Fimb_usher"/>
</dbReference>
<keyword evidence="5" id="KW-0812">Transmembrane</keyword>
<keyword evidence="8" id="KW-0998">Cell outer membrane</keyword>
<dbReference type="GO" id="GO:0009297">
    <property type="term" value="P:pilus assembly"/>
    <property type="evidence" value="ECO:0007669"/>
    <property type="project" value="InterPro"/>
</dbReference>
<keyword evidence="11" id="KW-0614">Plasmid</keyword>
<keyword evidence="7" id="KW-0472">Membrane</keyword>
<dbReference type="Gene3D" id="2.60.40.2070">
    <property type="match status" value="1"/>
</dbReference>
<dbReference type="Pfam" id="PF13953">
    <property type="entry name" value="PapC_C"/>
    <property type="match status" value="1"/>
</dbReference>
<dbReference type="Gene3D" id="2.60.40.3110">
    <property type="match status" value="1"/>
</dbReference>
<evidence type="ECO:0000256" key="4">
    <source>
        <dbReference type="ARBA" id="ARBA00022452"/>
    </source>
</evidence>
<feature type="domain" description="PapC N-terminal" evidence="10">
    <location>
        <begin position="38"/>
        <end position="166"/>
    </location>
</feature>
<dbReference type="SUPFAM" id="SSF141729">
    <property type="entry name" value="FimD N-terminal domain-like"/>
    <property type="match status" value="1"/>
</dbReference>
<comment type="subcellular location">
    <subcellularLocation>
        <location evidence="1">Cell outer membrane</location>
        <topology evidence="1">Multi-pass membrane protein</topology>
    </subcellularLocation>
</comment>
<dbReference type="Gene3D" id="3.10.20.410">
    <property type="match status" value="1"/>
</dbReference>
<dbReference type="InterPro" id="IPR037224">
    <property type="entry name" value="PapC_N_sf"/>
</dbReference>
<dbReference type="InterPro" id="IPR043142">
    <property type="entry name" value="PapC-like_C_sf"/>
</dbReference>
<reference evidence="11" key="1">
    <citation type="journal article" date="2016" name="Genome Announc.">
        <title>Chromosome and Plasmids of the Tick-Borne Relapsing Fever Agent Borrelia hermsii.</title>
        <authorList>
            <person name="Barbour A.G."/>
        </authorList>
    </citation>
    <scope>NUCLEOTIDE SEQUENCE</scope>
    <source>
        <strain evidence="11">CDC 2010K-2159</strain>
        <plasmid evidence="11">pSNE1-2010K-2159</plasmid>
    </source>
</reference>
<feature type="domain" description="PapC-like C-terminal" evidence="9">
    <location>
        <begin position="737"/>
        <end position="800"/>
    </location>
</feature>
<dbReference type="PANTHER" id="PTHR30451">
    <property type="entry name" value="OUTER MEMBRANE USHER PROTEIN"/>
    <property type="match status" value="1"/>
</dbReference>
<dbReference type="InterPro" id="IPR042186">
    <property type="entry name" value="FimD_plug_dom"/>
</dbReference>
<gene>
    <name evidence="11" type="ORF">AW90_49885</name>
</gene>
<dbReference type="EMBL" id="CP025255">
    <property type="protein sequence ID" value="AUF34816.1"/>
    <property type="molecule type" value="Genomic_DNA"/>
</dbReference>
<dbReference type="InterPro" id="IPR025949">
    <property type="entry name" value="PapC-like_C"/>
</dbReference>
<keyword evidence="3" id="KW-0813">Transport</keyword>
<organism evidence="11">
    <name type="scientific">Salmonella enterica subsp. enterica serovar Newport str. CDC 2010K-2159</name>
    <dbReference type="NCBI Taxonomy" id="1454627"/>
    <lineage>
        <taxon>Bacteria</taxon>
        <taxon>Pseudomonadati</taxon>
        <taxon>Pseudomonadota</taxon>
        <taxon>Gammaproteobacteria</taxon>
        <taxon>Enterobacterales</taxon>
        <taxon>Enterobacteriaceae</taxon>
        <taxon>Salmonella</taxon>
    </lineage>
</organism>
<protein>
    <submittedName>
        <fullName evidence="11">Fimbrial biogenesis outer membrane usher protein</fullName>
    </submittedName>
</protein>
<dbReference type="GO" id="GO:0015473">
    <property type="term" value="F:fimbrial usher porin activity"/>
    <property type="evidence" value="ECO:0007669"/>
    <property type="project" value="InterPro"/>
</dbReference>